<accession>A0ACC1HCB0</accession>
<evidence type="ECO:0000313" key="1">
    <source>
        <dbReference type="EMBL" id="KAJ1673261.1"/>
    </source>
</evidence>
<sequence length="202" mass="22286">MEVSHERDVYSSNANNQQQLGLPRPSEPTEMHSRGRRPTPSLPTSSTVGHRQGMAAGLNNTRRRCATISTNPTELSASISSPLRTAPPTVMTHRPRTTPSQVPSPMTTSHSPTKLSSLPSHQPQQQQPSKQANAALRVSSSAYNAMQRSCIIKLREENQKLRSEMTQTKQAIAALTRLVLQNQEAFYSEVDSIKSQIFEQNG</sequence>
<gene>
    <name evidence="1" type="ORF">EV182_005584</name>
</gene>
<feature type="non-terminal residue" evidence="1">
    <location>
        <position position="202"/>
    </location>
</feature>
<protein>
    <submittedName>
        <fullName evidence="1">Uncharacterized protein</fullName>
    </submittedName>
</protein>
<comment type="caution">
    <text evidence="1">The sequence shown here is derived from an EMBL/GenBank/DDBJ whole genome shotgun (WGS) entry which is preliminary data.</text>
</comment>
<keyword evidence="2" id="KW-1185">Reference proteome</keyword>
<name>A0ACC1HCB0_9FUNG</name>
<organism evidence="1 2">
    <name type="scientific">Spiromyces aspiralis</name>
    <dbReference type="NCBI Taxonomy" id="68401"/>
    <lineage>
        <taxon>Eukaryota</taxon>
        <taxon>Fungi</taxon>
        <taxon>Fungi incertae sedis</taxon>
        <taxon>Zoopagomycota</taxon>
        <taxon>Kickxellomycotina</taxon>
        <taxon>Kickxellomycetes</taxon>
        <taxon>Kickxellales</taxon>
        <taxon>Kickxellaceae</taxon>
        <taxon>Spiromyces</taxon>
    </lineage>
</organism>
<dbReference type="Proteomes" id="UP001145114">
    <property type="component" value="Unassembled WGS sequence"/>
</dbReference>
<evidence type="ECO:0000313" key="2">
    <source>
        <dbReference type="Proteomes" id="UP001145114"/>
    </source>
</evidence>
<dbReference type="EMBL" id="JAMZIH010007176">
    <property type="protein sequence ID" value="KAJ1673261.1"/>
    <property type="molecule type" value="Genomic_DNA"/>
</dbReference>
<reference evidence="1" key="1">
    <citation type="submission" date="2022-06" db="EMBL/GenBank/DDBJ databases">
        <title>Phylogenomic reconstructions and comparative analyses of Kickxellomycotina fungi.</title>
        <authorList>
            <person name="Reynolds N.K."/>
            <person name="Stajich J.E."/>
            <person name="Barry K."/>
            <person name="Grigoriev I.V."/>
            <person name="Crous P."/>
            <person name="Smith M.E."/>
        </authorList>
    </citation>
    <scope>NUCLEOTIDE SEQUENCE</scope>
    <source>
        <strain evidence="1">RSA 2271</strain>
    </source>
</reference>
<proteinExistence type="predicted"/>